<protein>
    <submittedName>
        <fullName evidence="1">Uncharacterized protein</fullName>
    </submittedName>
</protein>
<comment type="caution">
    <text evidence="1">The sequence shown here is derived from an EMBL/GenBank/DDBJ whole genome shotgun (WGS) entry which is preliminary data.</text>
</comment>
<name>A0ACC2RK22_9FUNG</name>
<sequence>MKRSHAITRQHFNIQPENYPATAVPTNIPDTDPKSPPIHSKPSFYTAYINEIPYAADRIEFHLNHPKAKLTILINP</sequence>
<evidence type="ECO:0000313" key="1">
    <source>
        <dbReference type="EMBL" id="KAJ9050448.1"/>
    </source>
</evidence>
<dbReference type="Proteomes" id="UP001165960">
    <property type="component" value="Unassembled WGS sequence"/>
</dbReference>
<accession>A0ACC2RK22</accession>
<proteinExistence type="predicted"/>
<keyword evidence="2" id="KW-1185">Reference proteome</keyword>
<dbReference type="EMBL" id="QTSX02007154">
    <property type="protein sequence ID" value="KAJ9050448.1"/>
    <property type="molecule type" value="Genomic_DNA"/>
</dbReference>
<organism evidence="1 2">
    <name type="scientific">Entomophthora muscae</name>
    <dbReference type="NCBI Taxonomy" id="34485"/>
    <lineage>
        <taxon>Eukaryota</taxon>
        <taxon>Fungi</taxon>
        <taxon>Fungi incertae sedis</taxon>
        <taxon>Zoopagomycota</taxon>
        <taxon>Entomophthoromycotina</taxon>
        <taxon>Entomophthoromycetes</taxon>
        <taxon>Entomophthorales</taxon>
        <taxon>Entomophthoraceae</taxon>
        <taxon>Entomophthora</taxon>
    </lineage>
</organism>
<evidence type="ECO:0000313" key="2">
    <source>
        <dbReference type="Proteomes" id="UP001165960"/>
    </source>
</evidence>
<gene>
    <name evidence="1" type="ORF">DSO57_1014267</name>
</gene>
<reference evidence="1" key="1">
    <citation type="submission" date="2022-04" db="EMBL/GenBank/DDBJ databases">
        <title>Genome of the entomopathogenic fungus Entomophthora muscae.</title>
        <authorList>
            <person name="Elya C."/>
            <person name="Lovett B.R."/>
            <person name="Lee E."/>
            <person name="Macias A.M."/>
            <person name="Hajek A.E."/>
            <person name="De Bivort B.L."/>
            <person name="Kasson M.T."/>
            <person name="De Fine Licht H.H."/>
            <person name="Stajich J.E."/>
        </authorList>
    </citation>
    <scope>NUCLEOTIDE SEQUENCE</scope>
    <source>
        <strain evidence="1">Berkeley</strain>
    </source>
</reference>